<comment type="caution">
    <text evidence="11">The sequence shown here is derived from an EMBL/GenBank/DDBJ whole genome shotgun (WGS) entry which is preliminary data.</text>
</comment>
<keyword evidence="5 10" id="KW-0812">Transmembrane</keyword>
<reference evidence="11 12" key="1">
    <citation type="submission" date="2016-04" db="EMBL/GenBank/DDBJ databases">
        <title>Evolutionary innovation and constraint leading to complex multicellularity in the Ascomycota.</title>
        <authorList>
            <person name="Cisse O."/>
            <person name="Nguyen A."/>
            <person name="Hewitt D.A."/>
            <person name="Jedd G."/>
            <person name="Stajich J.E."/>
        </authorList>
    </citation>
    <scope>NUCLEOTIDE SEQUENCE [LARGE SCALE GENOMIC DNA]</scope>
    <source>
        <strain evidence="11 12">DAH-3</strain>
    </source>
</reference>
<keyword evidence="7 10" id="KW-1133">Transmembrane helix</keyword>
<evidence type="ECO:0000256" key="2">
    <source>
        <dbReference type="ARBA" id="ARBA00008661"/>
    </source>
</evidence>
<dbReference type="Proteomes" id="UP000186594">
    <property type="component" value="Unassembled WGS sequence"/>
</dbReference>
<dbReference type="Pfam" id="PF01762">
    <property type="entry name" value="Galactosyl_T"/>
    <property type="match status" value="1"/>
</dbReference>
<sequence length="294" mass="33938">MQFSWTGHRPLFFLGVSLLIFFLVLYEIFKTSKTSNVNHAQISLKSLNTTEVSLSPDSVRIFIGIFTTHVRFGQRFCIRETYREMKKFLDPRDTVTIKFILGKNEEVGMDRLISWENREWGDIVLQYQLENVNDGKTFNYLKHLYDTEKGTYDYAMKSDDDTFLNIPALLNVLRPLSQREGTYVGRIYKDGHPGDGFYMLGAGYTLSWDYVAYIGQSENLKRIGPEDALVGMWVRQSGINTTNEIDLDSLVIDHPASGHGWAAEFAESTVMVHQEKSMEFWAQTVEFFFSKVYS</sequence>
<evidence type="ECO:0000256" key="5">
    <source>
        <dbReference type="ARBA" id="ARBA00022692"/>
    </source>
</evidence>
<evidence type="ECO:0000256" key="8">
    <source>
        <dbReference type="ARBA" id="ARBA00023034"/>
    </source>
</evidence>
<organism evidence="11 12">
    <name type="scientific">Neolecta irregularis (strain DAH-3)</name>
    <dbReference type="NCBI Taxonomy" id="1198029"/>
    <lineage>
        <taxon>Eukaryota</taxon>
        <taxon>Fungi</taxon>
        <taxon>Dikarya</taxon>
        <taxon>Ascomycota</taxon>
        <taxon>Taphrinomycotina</taxon>
        <taxon>Neolectales</taxon>
        <taxon>Neolectaceae</taxon>
        <taxon>Neolecta</taxon>
    </lineage>
</organism>
<proteinExistence type="inferred from homology"/>
<evidence type="ECO:0000256" key="1">
    <source>
        <dbReference type="ARBA" id="ARBA00004323"/>
    </source>
</evidence>
<dbReference type="Gene3D" id="3.90.550.50">
    <property type="match status" value="1"/>
</dbReference>
<dbReference type="EMBL" id="LXFE01002165">
    <property type="protein sequence ID" value="OLL23206.1"/>
    <property type="molecule type" value="Genomic_DNA"/>
</dbReference>
<dbReference type="GO" id="GO:0000139">
    <property type="term" value="C:Golgi membrane"/>
    <property type="evidence" value="ECO:0007669"/>
    <property type="project" value="UniProtKB-SubCell"/>
</dbReference>
<accession>A0A1U7LKM1</accession>
<evidence type="ECO:0000256" key="9">
    <source>
        <dbReference type="ARBA" id="ARBA00023136"/>
    </source>
</evidence>
<dbReference type="AlphaFoldDB" id="A0A1U7LKM1"/>
<dbReference type="PANTHER" id="PTHR11214">
    <property type="entry name" value="BETA-1,3-N-ACETYLGLUCOSAMINYLTRANSFERASE"/>
    <property type="match status" value="1"/>
</dbReference>
<keyword evidence="3 10" id="KW-0328">Glycosyltransferase</keyword>
<evidence type="ECO:0000256" key="4">
    <source>
        <dbReference type="ARBA" id="ARBA00022679"/>
    </source>
</evidence>
<dbReference type="InterPro" id="IPR002659">
    <property type="entry name" value="Glyco_trans_31"/>
</dbReference>
<evidence type="ECO:0000256" key="7">
    <source>
        <dbReference type="ARBA" id="ARBA00022989"/>
    </source>
</evidence>
<keyword evidence="8 10" id="KW-0333">Golgi apparatus</keyword>
<evidence type="ECO:0000313" key="12">
    <source>
        <dbReference type="Proteomes" id="UP000186594"/>
    </source>
</evidence>
<evidence type="ECO:0000256" key="3">
    <source>
        <dbReference type="ARBA" id="ARBA00022676"/>
    </source>
</evidence>
<feature type="transmembrane region" description="Helical" evidence="10">
    <location>
        <begin position="12"/>
        <end position="29"/>
    </location>
</feature>
<evidence type="ECO:0000256" key="6">
    <source>
        <dbReference type="ARBA" id="ARBA00022968"/>
    </source>
</evidence>
<dbReference type="STRING" id="1198029.A0A1U7LKM1"/>
<gene>
    <name evidence="11" type="ORF">NEOLI_005366</name>
</gene>
<comment type="subcellular location">
    <subcellularLocation>
        <location evidence="1 10">Golgi apparatus membrane</location>
        <topology evidence="1 10">Single-pass type II membrane protein</topology>
    </subcellularLocation>
</comment>
<name>A0A1U7LKM1_NEOID</name>
<keyword evidence="9 10" id="KW-0472">Membrane</keyword>
<protein>
    <recommendedName>
        <fullName evidence="10">Hexosyltransferase</fullName>
        <ecNumber evidence="10">2.4.1.-</ecNumber>
    </recommendedName>
</protein>
<evidence type="ECO:0000256" key="10">
    <source>
        <dbReference type="RuleBase" id="RU363063"/>
    </source>
</evidence>
<keyword evidence="4 11" id="KW-0808">Transferase</keyword>
<dbReference type="OMA" id="APNPPYH"/>
<keyword evidence="12" id="KW-1185">Reference proteome</keyword>
<dbReference type="GO" id="GO:0016758">
    <property type="term" value="F:hexosyltransferase activity"/>
    <property type="evidence" value="ECO:0007669"/>
    <property type="project" value="InterPro"/>
</dbReference>
<evidence type="ECO:0000313" key="11">
    <source>
        <dbReference type="EMBL" id="OLL23206.1"/>
    </source>
</evidence>
<dbReference type="OrthoDB" id="2139606at2759"/>
<keyword evidence="6 10" id="KW-0735">Signal-anchor</keyword>
<dbReference type="EC" id="2.4.1.-" evidence="10"/>
<comment type="similarity">
    <text evidence="2 10">Belongs to the glycosyltransferase 31 family.</text>
</comment>
<dbReference type="PANTHER" id="PTHR11214:SF351">
    <property type="entry name" value="BETA-1,3-GALACTOSYLTRANSFERASE PVG3"/>
    <property type="match status" value="1"/>
</dbReference>